<reference evidence="2 3" key="1">
    <citation type="submission" date="2022-10" db="EMBL/GenBank/DDBJ databases">
        <authorList>
            <person name="Xie J."/>
            <person name="Shen N."/>
        </authorList>
    </citation>
    <scope>NUCLEOTIDE SEQUENCE [LARGE SCALE GENOMIC DNA]</scope>
    <source>
        <strain evidence="2 3">YIM65594</strain>
    </source>
</reference>
<evidence type="ECO:0000313" key="2">
    <source>
        <dbReference type="EMBL" id="MEB8342711.1"/>
    </source>
</evidence>
<feature type="region of interest" description="Disordered" evidence="1">
    <location>
        <begin position="1"/>
        <end position="29"/>
    </location>
</feature>
<gene>
    <name evidence="2" type="ORF">OKJ99_34970</name>
</gene>
<sequence length="67" mass="6756">MATATATVRKGTAGAKVAAPGDESHPFGALQRKHAPEDEGTAVATTFVHRGPSGLPWLSGTTSVKVA</sequence>
<evidence type="ECO:0000256" key="1">
    <source>
        <dbReference type="SAM" id="MobiDB-lite"/>
    </source>
</evidence>
<accession>A0ABU6FF94</accession>
<dbReference type="EMBL" id="JAOZYC010000170">
    <property type="protein sequence ID" value="MEB8342711.1"/>
    <property type="molecule type" value="Genomic_DNA"/>
</dbReference>
<protein>
    <submittedName>
        <fullName evidence="2">Uncharacterized protein</fullName>
    </submittedName>
</protein>
<organism evidence="2 3">
    <name type="scientific">Streptomyces endophyticus</name>
    <dbReference type="NCBI Taxonomy" id="714166"/>
    <lineage>
        <taxon>Bacteria</taxon>
        <taxon>Bacillati</taxon>
        <taxon>Actinomycetota</taxon>
        <taxon>Actinomycetes</taxon>
        <taxon>Kitasatosporales</taxon>
        <taxon>Streptomycetaceae</taxon>
        <taxon>Streptomyces</taxon>
    </lineage>
</organism>
<proteinExistence type="predicted"/>
<dbReference type="RefSeq" id="WP_326022272.1">
    <property type="nucleotide sequence ID" value="NZ_JAOZYC010000170.1"/>
</dbReference>
<dbReference type="Proteomes" id="UP001354931">
    <property type="component" value="Unassembled WGS sequence"/>
</dbReference>
<evidence type="ECO:0000313" key="3">
    <source>
        <dbReference type="Proteomes" id="UP001354931"/>
    </source>
</evidence>
<keyword evidence="3" id="KW-1185">Reference proteome</keyword>
<name>A0ABU6FF94_9ACTN</name>
<comment type="caution">
    <text evidence="2">The sequence shown here is derived from an EMBL/GenBank/DDBJ whole genome shotgun (WGS) entry which is preliminary data.</text>
</comment>